<feature type="signal peptide" evidence="1">
    <location>
        <begin position="1"/>
        <end position="27"/>
    </location>
</feature>
<accession>A0AAJ6B306</accession>
<evidence type="ECO:0000313" key="2">
    <source>
        <dbReference type="EMBL" id="WEK12547.1"/>
    </source>
</evidence>
<gene>
    <name evidence="2" type="ORF">P0Y48_08655</name>
</gene>
<dbReference type="EMBL" id="CP119321">
    <property type="protein sequence ID" value="WEK12547.1"/>
    <property type="molecule type" value="Genomic_DNA"/>
</dbReference>
<proteinExistence type="predicted"/>
<evidence type="ECO:0000256" key="1">
    <source>
        <dbReference type="SAM" id="SignalP"/>
    </source>
</evidence>
<feature type="chain" id="PRO_5042498882" evidence="1">
    <location>
        <begin position="28"/>
        <end position="262"/>
    </location>
</feature>
<dbReference type="Proteomes" id="UP001213972">
    <property type="component" value="Chromosome"/>
</dbReference>
<organism evidence="2 3">
    <name type="scientific">Candidatus Microbacterium phytovorans</name>
    <dbReference type="NCBI Taxonomy" id="3121374"/>
    <lineage>
        <taxon>Bacteria</taxon>
        <taxon>Bacillati</taxon>
        <taxon>Actinomycetota</taxon>
        <taxon>Actinomycetes</taxon>
        <taxon>Micrococcales</taxon>
        <taxon>Microbacteriaceae</taxon>
        <taxon>Microbacterium</taxon>
    </lineage>
</organism>
<sequence length="262" mass="28804">MKRLTTVVATIALTVALAGGVTTAASATTPTATPAPVAAATKAPVTIAKLPTKKVAKGKTVTVKPSVKTSGSDVKVISKRITATKKGVNLKNKTSVKLKAGTYKVTQTVKYQVKQTKKITFEQYEVTIPDCQILDVISEDSVEARLRIACKAYDLPGTQKFTVDVEWMYCSWSAYLDSECTASEYLDDAEWWEGQTTDGAWTFESFSTTYDDDEDYITPKKGEKFGAMMQYMGEEPVTLTGKVWSKTRTETRTQTLKVITRK</sequence>
<reference evidence="2" key="1">
    <citation type="submission" date="2023-03" db="EMBL/GenBank/DDBJ databases">
        <title>Andean soil-derived lignocellulolytic bacterial consortium as a source of novel taxa and putative plastic-active enzymes.</title>
        <authorList>
            <person name="Diaz-Garcia L."/>
            <person name="Chuvochina M."/>
            <person name="Feuerriegel G."/>
            <person name="Bunk B."/>
            <person name="Sproer C."/>
            <person name="Streit W.R."/>
            <person name="Rodriguez L.M."/>
            <person name="Overmann J."/>
            <person name="Jimenez D.J."/>
        </authorList>
    </citation>
    <scope>NUCLEOTIDE SEQUENCE</scope>
    <source>
        <strain evidence="2">MAG 4610</strain>
    </source>
</reference>
<evidence type="ECO:0000313" key="3">
    <source>
        <dbReference type="Proteomes" id="UP001213972"/>
    </source>
</evidence>
<protein>
    <submittedName>
        <fullName evidence="2">Uncharacterized protein</fullName>
    </submittedName>
</protein>
<dbReference type="AlphaFoldDB" id="A0AAJ6B306"/>
<keyword evidence="1" id="KW-0732">Signal</keyword>
<name>A0AAJ6B306_9MICO</name>